<accession>A0A318IS04</accession>
<name>A0A318IS04_9NEIS</name>
<evidence type="ECO:0000256" key="1">
    <source>
        <dbReference type="SAM" id="MobiDB-lite"/>
    </source>
</evidence>
<dbReference type="EMBL" id="QJKC01000031">
    <property type="protein sequence ID" value="PXX38876.1"/>
    <property type="molecule type" value="Genomic_DNA"/>
</dbReference>
<evidence type="ECO:0000313" key="3">
    <source>
        <dbReference type="Proteomes" id="UP000248395"/>
    </source>
</evidence>
<evidence type="ECO:0000313" key="2">
    <source>
        <dbReference type="EMBL" id="PXX38876.1"/>
    </source>
</evidence>
<sequence>MLAVDQADILTALPAALVPLALKNCGKLPINSYEDSLAVANDMSSIQLYTTLPSPPEAPASLPGQPAAASVETTQSVGAATLPVFQPNLARQAVNQSLQQALNKWQQQQASLLKQSAARSQRSQSQQLDGSRMEMLKERIKNLRQMMVLVGKDKGGLRSIAMQLKQISAELRQMVASATGNDQQQSLVTTLSGNPAAAATDTASASSDSDAGQQAATSATTSDAATTADSPQDASTAGSTPASDAASVGSSLAGSGIALAGGASGLNGNAELQSLINSIKSIQQWLKQRNLQAQDDGLKKLLDAGDKDMAAIDNMLHGGSDSAEGESQLTIQLTDAGGAAASIDSGTISQQA</sequence>
<dbReference type="Proteomes" id="UP000248395">
    <property type="component" value="Unassembled WGS sequence"/>
</dbReference>
<protein>
    <submittedName>
        <fullName evidence="2">Uncharacterized protein</fullName>
    </submittedName>
</protein>
<gene>
    <name evidence="2" type="ORF">DFR38_13124</name>
</gene>
<proteinExistence type="predicted"/>
<comment type="caution">
    <text evidence="2">The sequence shown here is derived from an EMBL/GenBank/DDBJ whole genome shotgun (WGS) entry which is preliminary data.</text>
</comment>
<feature type="region of interest" description="Disordered" evidence="1">
    <location>
        <begin position="198"/>
        <end position="247"/>
    </location>
</feature>
<reference evidence="2 3" key="1">
    <citation type="submission" date="2018-05" db="EMBL/GenBank/DDBJ databases">
        <title>Genomic Encyclopedia of Type Strains, Phase IV (KMG-IV): sequencing the most valuable type-strain genomes for metagenomic binning, comparative biology and taxonomic classification.</title>
        <authorList>
            <person name="Goeker M."/>
        </authorList>
    </citation>
    <scope>NUCLEOTIDE SEQUENCE [LARGE SCALE GENOMIC DNA]</scope>
    <source>
        <strain evidence="2 3">DSM 25134</strain>
    </source>
</reference>
<keyword evidence="3" id="KW-1185">Reference proteome</keyword>
<dbReference type="AlphaFoldDB" id="A0A318IS04"/>
<organism evidence="2 3">
    <name type="scientific">Aquitalea magnusonii</name>
    <dbReference type="NCBI Taxonomy" id="332411"/>
    <lineage>
        <taxon>Bacteria</taxon>
        <taxon>Pseudomonadati</taxon>
        <taxon>Pseudomonadota</taxon>
        <taxon>Betaproteobacteria</taxon>
        <taxon>Neisseriales</taxon>
        <taxon>Chromobacteriaceae</taxon>
        <taxon>Aquitalea</taxon>
    </lineage>
</organism>